<gene>
    <name evidence="1" type="ORF">S12H4_40055</name>
</gene>
<accession>X1SAT5</accession>
<name>X1SAT5_9ZZZZ</name>
<proteinExistence type="predicted"/>
<evidence type="ECO:0000313" key="1">
    <source>
        <dbReference type="EMBL" id="GAI90078.1"/>
    </source>
</evidence>
<dbReference type="EMBL" id="BARW01024274">
    <property type="protein sequence ID" value="GAI90078.1"/>
    <property type="molecule type" value="Genomic_DNA"/>
</dbReference>
<dbReference type="AlphaFoldDB" id="X1SAT5"/>
<feature type="non-terminal residue" evidence="1">
    <location>
        <position position="1"/>
    </location>
</feature>
<protein>
    <submittedName>
        <fullName evidence="1">Uncharacterized protein</fullName>
    </submittedName>
</protein>
<reference evidence="1" key="1">
    <citation type="journal article" date="2014" name="Front. Microbiol.">
        <title>High frequency of phylogenetically diverse reductive dehalogenase-homologous genes in deep subseafloor sedimentary metagenomes.</title>
        <authorList>
            <person name="Kawai M."/>
            <person name="Futagami T."/>
            <person name="Toyoda A."/>
            <person name="Takaki Y."/>
            <person name="Nishi S."/>
            <person name="Hori S."/>
            <person name="Arai W."/>
            <person name="Tsubouchi T."/>
            <person name="Morono Y."/>
            <person name="Uchiyama I."/>
            <person name="Ito T."/>
            <person name="Fujiyama A."/>
            <person name="Inagaki F."/>
            <person name="Takami H."/>
        </authorList>
    </citation>
    <scope>NUCLEOTIDE SEQUENCE</scope>
    <source>
        <strain evidence="1">Expedition CK06-06</strain>
    </source>
</reference>
<organism evidence="1">
    <name type="scientific">marine sediment metagenome</name>
    <dbReference type="NCBI Taxonomy" id="412755"/>
    <lineage>
        <taxon>unclassified sequences</taxon>
        <taxon>metagenomes</taxon>
        <taxon>ecological metagenomes</taxon>
    </lineage>
</organism>
<sequence>ARLTYTYILISFDFLEWLMGVNKTISLDERTALIADRIPNFSHFVRQKLIEHARDSTIPANYKHIQPESGRVWGENKDLCNPKHYKGKCKACWGVE</sequence>
<comment type="caution">
    <text evidence="1">The sequence shown here is derived from an EMBL/GenBank/DDBJ whole genome shotgun (WGS) entry which is preliminary data.</text>
</comment>